<dbReference type="Gene3D" id="3.10.20.90">
    <property type="entry name" value="Phosphatidylinositol 3-kinase Catalytic Subunit, Chain A, domain 1"/>
    <property type="match status" value="1"/>
</dbReference>
<reference evidence="4" key="1">
    <citation type="submission" date="2023-08" db="EMBL/GenBank/DDBJ databases">
        <title>Chromosome-level Genome Assembly of mud carp (Cirrhinus molitorella).</title>
        <authorList>
            <person name="Liu H."/>
        </authorList>
    </citation>
    <scope>NUCLEOTIDE SEQUENCE</scope>
    <source>
        <strain evidence="4">Prfri</strain>
        <tissue evidence="4">Muscle</tissue>
    </source>
</reference>
<dbReference type="SUPFAM" id="SSF54236">
    <property type="entry name" value="Ubiquitin-like"/>
    <property type="match status" value="1"/>
</dbReference>
<dbReference type="GO" id="GO:0003677">
    <property type="term" value="F:DNA binding"/>
    <property type="evidence" value="ECO:0007669"/>
    <property type="project" value="InterPro"/>
</dbReference>
<gene>
    <name evidence="4" type="ORF">Q8A67_006354</name>
</gene>
<feature type="domain" description="BESS" evidence="3">
    <location>
        <begin position="195"/>
        <end position="234"/>
    </location>
</feature>
<evidence type="ECO:0000256" key="2">
    <source>
        <dbReference type="SAM" id="MobiDB-lite"/>
    </source>
</evidence>
<dbReference type="AlphaFoldDB" id="A0AA88Q908"/>
<comment type="caution">
    <text evidence="4">The sequence shown here is derived from an EMBL/GenBank/DDBJ whole genome shotgun (WGS) entry which is preliminary data.</text>
</comment>
<feature type="region of interest" description="Disordered" evidence="2">
    <location>
        <begin position="126"/>
        <end position="194"/>
    </location>
</feature>
<evidence type="ECO:0000313" key="5">
    <source>
        <dbReference type="Proteomes" id="UP001187343"/>
    </source>
</evidence>
<dbReference type="Proteomes" id="UP001187343">
    <property type="component" value="Unassembled WGS sequence"/>
</dbReference>
<dbReference type="Pfam" id="PF02944">
    <property type="entry name" value="BESS"/>
    <property type="match status" value="1"/>
</dbReference>
<comment type="subcellular location">
    <subcellularLocation>
        <location evidence="1">Nucleus</location>
    </subcellularLocation>
</comment>
<evidence type="ECO:0000313" key="4">
    <source>
        <dbReference type="EMBL" id="KAK2907369.1"/>
    </source>
</evidence>
<proteinExistence type="predicted"/>
<evidence type="ECO:0000259" key="3">
    <source>
        <dbReference type="PROSITE" id="PS51031"/>
    </source>
</evidence>
<protein>
    <recommendedName>
        <fullName evidence="3">BESS domain-containing protein</fullName>
    </recommendedName>
</protein>
<feature type="compositionally biased region" description="Basic and acidic residues" evidence="2">
    <location>
        <begin position="157"/>
        <end position="184"/>
    </location>
</feature>
<evidence type="ECO:0000256" key="1">
    <source>
        <dbReference type="PROSITE-ProRule" id="PRU00371"/>
    </source>
</evidence>
<dbReference type="InterPro" id="IPR004210">
    <property type="entry name" value="BESS_motif"/>
</dbReference>
<accession>A0AA88Q908</accession>
<dbReference type="GO" id="GO:0005634">
    <property type="term" value="C:nucleus"/>
    <property type="evidence" value="ECO:0007669"/>
    <property type="project" value="UniProtKB-SubCell"/>
</dbReference>
<sequence length="248" mass="27759">MAFQVRIRINRNRVDVLSVASSSHEFEQFTIGELKKKALRMFPGVDDPTRLKVIFGQDELEDYQTFESCSIQHLSVLVILLRFPGGGGPPKSTGNESVGKVTETAGLLGASLAIDEELHNLSSFAQSRAEQGKIQESDSASQYKGATKPHSGTDLYDFSKKRSDSSDVSVRVRREEKKGKEKYDQPPAEASSVQPDADLQFLQSLLPALKRMDLRRREFAKASIQQLVFEIEFNRSYVKPSEMMKLAL</sequence>
<keyword evidence="5" id="KW-1185">Reference proteome</keyword>
<dbReference type="PROSITE" id="PS51031">
    <property type="entry name" value="BESS"/>
    <property type="match status" value="1"/>
</dbReference>
<dbReference type="InterPro" id="IPR029071">
    <property type="entry name" value="Ubiquitin-like_domsf"/>
</dbReference>
<dbReference type="EMBL" id="JAUYZG010000005">
    <property type="protein sequence ID" value="KAK2907369.1"/>
    <property type="molecule type" value="Genomic_DNA"/>
</dbReference>
<keyword evidence="1" id="KW-0539">Nucleus</keyword>
<organism evidence="4 5">
    <name type="scientific">Cirrhinus molitorella</name>
    <name type="common">mud carp</name>
    <dbReference type="NCBI Taxonomy" id="172907"/>
    <lineage>
        <taxon>Eukaryota</taxon>
        <taxon>Metazoa</taxon>
        <taxon>Chordata</taxon>
        <taxon>Craniata</taxon>
        <taxon>Vertebrata</taxon>
        <taxon>Euteleostomi</taxon>
        <taxon>Actinopterygii</taxon>
        <taxon>Neopterygii</taxon>
        <taxon>Teleostei</taxon>
        <taxon>Ostariophysi</taxon>
        <taxon>Cypriniformes</taxon>
        <taxon>Cyprinidae</taxon>
        <taxon>Labeoninae</taxon>
        <taxon>Labeonini</taxon>
        <taxon>Cirrhinus</taxon>
    </lineage>
</organism>
<name>A0AA88Q908_9TELE</name>